<comment type="caution">
    <text evidence="8">The sequence shown here is derived from an EMBL/GenBank/DDBJ whole genome shotgun (WGS) entry which is preliminary data.</text>
</comment>
<dbReference type="GO" id="GO:0003964">
    <property type="term" value="F:RNA-directed DNA polymerase activity"/>
    <property type="evidence" value="ECO:0007669"/>
    <property type="project" value="UniProtKB-KW"/>
</dbReference>
<dbReference type="PANTHER" id="PTHR37984:SF8">
    <property type="entry name" value="CCHC-TYPE DOMAIN-CONTAINING PROTEIN"/>
    <property type="match status" value="1"/>
</dbReference>
<accession>A0AAW0N4G0</accession>
<dbReference type="EMBL" id="JBBPFD010000017">
    <property type="protein sequence ID" value="KAK7891131.1"/>
    <property type="molecule type" value="Genomic_DNA"/>
</dbReference>
<evidence type="ECO:0000256" key="2">
    <source>
        <dbReference type="ARBA" id="ARBA00022695"/>
    </source>
</evidence>
<evidence type="ECO:0000256" key="3">
    <source>
        <dbReference type="ARBA" id="ARBA00022722"/>
    </source>
</evidence>
<dbReference type="InterPro" id="IPR043502">
    <property type="entry name" value="DNA/RNA_pol_sf"/>
</dbReference>
<protein>
    <recommendedName>
        <fullName evidence="7">Reverse transcriptase RNase H-like domain-containing protein</fullName>
    </recommendedName>
</protein>
<keyword evidence="4" id="KW-0255">Endonuclease</keyword>
<organism evidence="8 9">
    <name type="scientific">Mugilogobius chulae</name>
    <name type="common">yellowstripe goby</name>
    <dbReference type="NCBI Taxonomy" id="88201"/>
    <lineage>
        <taxon>Eukaryota</taxon>
        <taxon>Metazoa</taxon>
        <taxon>Chordata</taxon>
        <taxon>Craniata</taxon>
        <taxon>Vertebrata</taxon>
        <taxon>Euteleostomi</taxon>
        <taxon>Actinopterygii</taxon>
        <taxon>Neopterygii</taxon>
        <taxon>Teleostei</taxon>
        <taxon>Neoteleostei</taxon>
        <taxon>Acanthomorphata</taxon>
        <taxon>Gobiaria</taxon>
        <taxon>Gobiiformes</taxon>
        <taxon>Gobioidei</taxon>
        <taxon>Gobiidae</taxon>
        <taxon>Gobionellinae</taxon>
        <taxon>Mugilogobius</taxon>
    </lineage>
</organism>
<keyword evidence="5" id="KW-0378">Hydrolase</keyword>
<keyword evidence="6" id="KW-0695">RNA-directed DNA polymerase</keyword>
<dbReference type="GO" id="GO:0016787">
    <property type="term" value="F:hydrolase activity"/>
    <property type="evidence" value="ECO:0007669"/>
    <property type="project" value="UniProtKB-KW"/>
</dbReference>
<keyword evidence="2" id="KW-0548">Nucleotidyltransferase</keyword>
<keyword evidence="1" id="KW-0808">Transferase</keyword>
<evidence type="ECO:0000256" key="4">
    <source>
        <dbReference type="ARBA" id="ARBA00022759"/>
    </source>
</evidence>
<proteinExistence type="predicted"/>
<name>A0AAW0N4G0_9GOBI</name>
<reference evidence="9" key="1">
    <citation type="submission" date="2024-04" db="EMBL/GenBank/DDBJ databases">
        <title>Salinicola lusitanus LLJ914,a marine bacterium isolated from the Okinawa Trough.</title>
        <authorList>
            <person name="Li J."/>
        </authorList>
    </citation>
    <scope>NUCLEOTIDE SEQUENCE [LARGE SCALE GENOMIC DNA]</scope>
</reference>
<dbReference type="SUPFAM" id="SSF56672">
    <property type="entry name" value="DNA/RNA polymerases"/>
    <property type="match status" value="1"/>
</dbReference>
<evidence type="ECO:0000256" key="5">
    <source>
        <dbReference type="ARBA" id="ARBA00022801"/>
    </source>
</evidence>
<keyword evidence="9" id="KW-1185">Reference proteome</keyword>
<evidence type="ECO:0000256" key="1">
    <source>
        <dbReference type="ARBA" id="ARBA00022679"/>
    </source>
</evidence>
<dbReference type="InterPro" id="IPR050951">
    <property type="entry name" value="Retrovirus_Pol_polyprotein"/>
</dbReference>
<dbReference type="AlphaFoldDB" id="A0AAW0N4G0"/>
<keyword evidence="3" id="KW-0540">Nuclease</keyword>
<evidence type="ECO:0000259" key="7">
    <source>
        <dbReference type="Pfam" id="PF17917"/>
    </source>
</evidence>
<dbReference type="Proteomes" id="UP001460270">
    <property type="component" value="Unassembled WGS sequence"/>
</dbReference>
<sequence>MAEGFRRPDPLVFEGDLAENWRVFEREYDIFIEAAHSGKPAKTKAYILLNLAGAEAIERERSFVYAAEVRAPGDGGAVLVPAESREDPEYTETRYAQIEKELLAVVFACSKFKDYIYGKHTVIETDHQPLVTILKKPIHTAPARLQRMLLRLQAYDITLVYKKARLEELRTHTARDQLLQSLSTVILNGMAKQRTPNTSFHSTFFPYRDELVVEDGIVIKGHRPVIPDSLQHEYIQIMHRALAHTNKKNLYNHIQFQPCHGPSSQLTFLNGMVSNIWYW</sequence>
<dbReference type="InterPro" id="IPR041373">
    <property type="entry name" value="RT_RNaseH"/>
</dbReference>
<evidence type="ECO:0000313" key="9">
    <source>
        <dbReference type="Proteomes" id="UP001460270"/>
    </source>
</evidence>
<gene>
    <name evidence="8" type="ORF">WMY93_023094</name>
</gene>
<dbReference type="GO" id="GO:0004519">
    <property type="term" value="F:endonuclease activity"/>
    <property type="evidence" value="ECO:0007669"/>
    <property type="project" value="UniProtKB-KW"/>
</dbReference>
<evidence type="ECO:0000313" key="8">
    <source>
        <dbReference type="EMBL" id="KAK7891131.1"/>
    </source>
</evidence>
<dbReference type="PANTHER" id="PTHR37984">
    <property type="entry name" value="PROTEIN CBG26694"/>
    <property type="match status" value="1"/>
</dbReference>
<feature type="domain" description="Reverse transcriptase RNase H-like" evidence="7">
    <location>
        <begin position="91"/>
        <end position="155"/>
    </location>
</feature>
<dbReference type="Pfam" id="PF17917">
    <property type="entry name" value="RT_RNaseH"/>
    <property type="match status" value="1"/>
</dbReference>
<evidence type="ECO:0000256" key="6">
    <source>
        <dbReference type="ARBA" id="ARBA00022918"/>
    </source>
</evidence>